<evidence type="ECO:0000256" key="1">
    <source>
        <dbReference type="SAM" id="Phobius"/>
    </source>
</evidence>
<feature type="transmembrane region" description="Helical" evidence="1">
    <location>
        <begin position="91"/>
        <end position="110"/>
    </location>
</feature>
<dbReference type="EMBL" id="DS989826">
    <property type="protein sequence ID" value="EFR03480.1"/>
    <property type="molecule type" value="Genomic_DNA"/>
</dbReference>
<dbReference type="HOGENOM" id="CLU_1844621_0_0_1"/>
<evidence type="ECO:0000313" key="2">
    <source>
        <dbReference type="EMBL" id="EFR03480.1"/>
    </source>
</evidence>
<proteinExistence type="predicted"/>
<protein>
    <submittedName>
        <fullName evidence="2">Uncharacterized protein</fullName>
    </submittedName>
</protein>
<feature type="transmembrane region" description="Helical" evidence="1">
    <location>
        <begin position="117"/>
        <end position="136"/>
    </location>
</feature>
<gene>
    <name evidence="2" type="ORF">MGYG_09126</name>
</gene>
<sequence length="139" mass="15965">MLLDQAAIKSHHGDFSEWVWRGDFWQPTVTRYAKWSTSFPFCELRTTTRAARPQPVRTCVLPDPGYFLLPALQLSPKPTHSFRLTLHPPPTSFAIATITITFFIPLLFFVSTVKSGLLDLYLSYLDLISIFLPVWVHQL</sequence>
<dbReference type="AlphaFoldDB" id="E4UZF0"/>
<dbReference type="VEuPathDB" id="FungiDB:MGYG_09126"/>
<accession>E4UZF0</accession>
<keyword evidence="1" id="KW-0472">Membrane</keyword>
<dbReference type="Proteomes" id="UP000002669">
    <property type="component" value="Unassembled WGS sequence"/>
</dbReference>
<keyword evidence="3" id="KW-1185">Reference proteome</keyword>
<dbReference type="GeneID" id="10027194"/>
<evidence type="ECO:0000313" key="3">
    <source>
        <dbReference type="Proteomes" id="UP000002669"/>
    </source>
</evidence>
<dbReference type="RefSeq" id="XP_003171934.1">
    <property type="nucleotide sequence ID" value="XM_003171886.1"/>
</dbReference>
<dbReference type="InParanoid" id="E4UZF0"/>
<organism evidence="3">
    <name type="scientific">Arthroderma gypseum (strain ATCC MYA-4604 / CBS 118893)</name>
    <name type="common">Microsporum gypseum</name>
    <dbReference type="NCBI Taxonomy" id="535722"/>
    <lineage>
        <taxon>Eukaryota</taxon>
        <taxon>Fungi</taxon>
        <taxon>Dikarya</taxon>
        <taxon>Ascomycota</taxon>
        <taxon>Pezizomycotina</taxon>
        <taxon>Eurotiomycetes</taxon>
        <taxon>Eurotiomycetidae</taxon>
        <taxon>Onygenales</taxon>
        <taxon>Arthrodermataceae</taxon>
        <taxon>Nannizzia</taxon>
    </lineage>
</organism>
<name>E4UZF0_ARTGP</name>
<keyword evidence="1" id="KW-0812">Transmembrane</keyword>
<keyword evidence="1" id="KW-1133">Transmembrane helix</keyword>
<reference evidence="3" key="1">
    <citation type="journal article" date="2012" name="MBio">
        <title>Comparative genome analysis of Trichophyton rubrum and related dermatophytes reveals candidate genes involved in infection.</title>
        <authorList>
            <person name="Martinez D.A."/>
            <person name="Oliver B.G."/>
            <person name="Graeser Y."/>
            <person name="Goldberg J.M."/>
            <person name="Li W."/>
            <person name="Martinez-Rossi N.M."/>
            <person name="Monod M."/>
            <person name="Shelest E."/>
            <person name="Barton R.C."/>
            <person name="Birch E."/>
            <person name="Brakhage A.A."/>
            <person name="Chen Z."/>
            <person name="Gurr S.J."/>
            <person name="Heiman D."/>
            <person name="Heitman J."/>
            <person name="Kosti I."/>
            <person name="Rossi A."/>
            <person name="Saif S."/>
            <person name="Samalova M."/>
            <person name="Saunders C.W."/>
            <person name="Shea T."/>
            <person name="Summerbell R.C."/>
            <person name="Xu J."/>
            <person name="Young S."/>
            <person name="Zeng Q."/>
            <person name="Birren B.W."/>
            <person name="Cuomo C.A."/>
            <person name="White T.C."/>
        </authorList>
    </citation>
    <scope>NUCLEOTIDE SEQUENCE [LARGE SCALE GENOMIC DNA]</scope>
    <source>
        <strain evidence="3">ATCC MYA-4604 / CBS 118893</strain>
    </source>
</reference>